<gene>
    <name evidence="2" type="ORF">GCM10010307_75400</name>
</gene>
<dbReference type="EMBL" id="BAAASJ010000118">
    <property type="protein sequence ID" value="GAA2659066.1"/>
    <property type="molecule type" value="Genomic_DNA"/>
</dbReference>
<reference evidence="3" key="1">
    <citation type="journal article" date="2019" name="Int. J. Syst. Evol. Microbiol.">
        <title>The Global Catalogue of Microorganisms (GCM) 10K type strain sequencing project: providing services to taxonomists for standard genome sequencing and annotation.</title>
        <authorList>
            <consortium name="The Broad Institute Genomics Platform"/>
            <consortium name="The Broad Institute Genome Sequencing Center for Infectious Disease"/>
            <person name="Wu L."/>
            <person name="Ma J."/>
        </authorList>
    </citation>
    <scope>NUCLEOTIDE SEQUENCE [LARGE SCALE GENOMIC DNA]</scope>
    <source>
        <strain evidence="3">JCM 4524</strain>
    </source>
</reference>
<protein>
    <recommendedName>
        <fullName evidence="4">Transposase IS701-like DDE domain-containing protein</fullName>
    </recommendedName>
</protein>
<accession>A0ABP6E570</accession>
<evidence type="ECO:0000313" key="2">
    <source>
        <dbReference type="EMBL" id="GAA2659066.1"/>
    </source>
</evidence>
<evidence type="ECO:0000256" key="1">
    <source>
        <dbReference type="SAM" id="MobiDB-lite"/>
    </source>
</evidence>
<evidence type="ECO:0000313" key="3">
    <source>
        <dbReference type="Proteomes" id="UP001500151"/>
    </source>
</evidence>
<keyword evidence="3" id="KW-1185">Reference proteome</keyword>
<dbReference type="Proteomes" id="UP001500151">
    <property type="component" value="Unassembled WGS sequence"/>
</dbReference>
<organism evidence="2 3">
    <name type="scientific">Streptomyces vastus</name>
    <dbReference type="NCBI Taxonomy" id="285451"/>
    <lineage>
        <taxon>Bacteria</taxon>
        <taxon>Bacillati</taxon>
        <taxon>Actinomycetota</taxon>
        <taxon>Actinomycetes</taxon>
        <taxon>Kitasatosporales</taxon>
        <taxon>Streptomycetaceae</taxon>
        <taxon>Streptomyces</taxon>
    </lineage>
</organism>
<sequence length="113" mass="12012">MRRLGDDAEALWRRPGEPRPGLNQEPAADAASAELLLFVNEAAECQSVVVLDPPLVVPIHEGLDGGAVGGKAARRSCHALRPPGARRVAAVAVRARSVRYEATVLMAAINERL</sequence>
<feature type="region of interest" description="Disordered" evidence="1">
    <location>
        <begin position="1"/>
        <end position="27"/>
    </location>
</feature>
<proteinExistence type="predicted"/>
<name>A0ABP6E570_9ACTN</name>
<evidence type="ECO:0008006" key="4">
    <source>
        <dbReference type="Google" id="ProtNLM"/>
    </source>
</evidence>
<feature type="compositionally biased region" description="Basic and acidic residues" evidence="1">
    <location>
        <begin position="1"/>
        <end position="17"/>
    </location>
</feature>
<comment type="caution">
    <text evidence="2">The sequence shown here is derived from an EMBL/GenBank/DDBJ whole genome shotgun (WGS) entry which is preliminary data.</text>
</comment>